<keyword evidence="3" id="KW-1185">Reference proteome</keyword>
<evidence type="ECO:0000313" key="3">
    <source>
        <dbReference type="Proteomes" id="UP001315860"/>
    </source>
</evidence>
<evidence type="ECO:0008006" key="4">
    <source>
        <dbReference type="Google" id="ProtNLM"/>
    </source>
</evidence>
<organism evidence="2 3">
    <name type="scientific">Aeromicrobium duanguangcaii</name>
    <dbReference type="NCBI Taxonomy" id="2968086"/>
    <lineage>
        <taxon>Bacteria</taxon>
        <taxon>Bacillati</taxon>
        <taxon>Actinomycetota</taxon>
        <taxon>Actinomycetes</taxon>
        <taxon>Propionibacteriales</taxon>
        <taxon>Nocardioidaceae</taxon>
        <taxon>Aeromicrobium</taxon>
    </lineage>
</organism>
<accession>A0ABY5KCI5</accession>
<dbReference type="EMBL" id="CP101990">
    <property type="protein sequence ID" value="UUI67590.1"/>
    <property type="molecule type" value="Genomic_DNA"/>
</dbReference>
<protein>
    <recommendedName>
        <fullName evidence="4">Lipoprotein</fullName>
    </recommendedName>
</protein>
<dbReference type="RefSeq" id="WP_232419047.1">
    <property type="nucleotide sequence ID" value="NZ_CP101990.1"/>
</dbReference>
<proteinExistence type="predicted"/>
<feature type="region of interest" description="Disordered" evidence="1">
    <location>
        <begin position="28"/>
        <end position="61"/>
    </location>
</feature>
<name>A0ABY5KCI5_9ACTN</name>
<sequence>MNQGPRVVALGISLVLLVPLAGCWGEDDRTTPVPELTAPTKGTEDGGWNQSARPERPKDVKSEQGLRAYVDYVVSVGPYSFASRDPSVLADLGDPATCVPCAQAKNLSEFYAQEVHLYEDRPTLRVLSLDTLPLADRFVVETEIHVPPSQRLDPRSGAARAEEPEKTYPVRFEVMWADGRWELINYGPSY</sequence>
<reference evidence="2 3" key="1">
    <citation type="submission" date="2022-07" db="EMBL/GenBank/DDBJ databases">
        <title>Novel species in genus Aeromicrobium.</title>
        <authorList>
            <person name="Ye L."/>
        </authorList>
    </citation>
    <scope>NUCLEOTIDE SEQUENCE [LARGE SCALE GENOMIC DNA]</scope>
    <source>
        <strain evidence="3">zg-Y50</strain>
    </source>
</reference>
<evidence type="ECO:0000313" key="2">
    <source>
        <dbReference type="EMBL" id="UUI67590.1"/>
    </source>
</evidence>
<dbReference type="Proteomes" id="UP001315860">
    <property type="component" value="Chromosome"/>
</dbReference>
<gene>
    <name evidence="2" type="ORF">NP095_10280</name>
</gene>
<evidence type="ECO:0000256" key="1">
    <source>
        <dbReference type="SAM" id="MobiDB-lite"/>
    </source>
</evidence>